<evidence type="ECO:0000313" key="1">
    <source>
        <dbReference type="EMBL" id="EDO60135.1"/>
    </source>
</evidence>
<dbReference type="EMBL" id="ABCB02000020">
    <property type="protein sequence ID" value="EDO60135.1"/>
    <property type="molecule type" value="Genomic_DNA"/>
</dbReference>
<reference evidence="1 2" key="1">
    <citation type="submission" date="2007-08" db="EMBL/GenBank/DDBJ databases">
        <title>Draft genome sequence of Clostridium leptum (DSM 753).</title>
        <authorList>
            <person name="Sudarsanam P."/>
            <person name="Ley R."/>
            <person name="Guruge J."/>
            <person name="Turnbaugh P.J."/>
            <person name="Mahowald M."/>
            <person name="Liep D."/>
            <person name="Gordon J."/>
        </authorList>
    </citation>
    <scope>NUCLEOTIDE SEQUENCE [LARGE SCALE GENOMIC DNA]</scope>
    <source>
        <strain evidence="1 2">DSM 753</strain>
    </source>
</reference>
<comment type="caution">
    <text evidence="1">The sequence shown here is derived from an EMBL/GenBank/DDBJ whole genome shotgun (WGS) entry which is preliminary data.</text>
</comment>
<dbReference type="HOGENOM" id="CLU_3024007_0_0_9"/>
<proteinExistence type="predicted"/>
<name>A7VWI8_9FIRM</name>
<sequence>MLSVSTRKASALEIFWQGEPLRRNRRTKKLFLSAGRLKGILPAVKARGFWRCLFF</sequence>
<dbReference type="AlphaFoldDB" id="A7VWI8"/>
<dbReference type="Proteomes" id="UP000003490">
    <property type="component" value="Unassembled WGS sequence"/>
</dbReference>
<evidence type="ECO:0000313" key="2">
    <source>
        <dbReference type="Proteomes" id="UP000003490"/>
    </source>
</evidence>
<reference evidence="1 2" key="2">
    <citation type="submission" date="2007-08" db="EMBL/GenBank/DDBJ databases">
        <authorList>
            <person name="Fulton L."/>
            <person name="Clifton S."/>
            <person name="Fulton B."/>
            <person name="Xu J."/>
            <person name="Minx P."/>
            <person name="Pepin K.H."/>
            <person name="Johnson M."/>
            <person name="Thiruvilangam P."/>
            <person name="Bhonagiri V."/>
            <person name="Nash W.E."/>
            <person name="Wang C."/>
            <person name="Mardis E.R."/>
            <person name="Wilson R.K."/>
        </authorList>
    </citation>
    <scope>NUCLEOTIDE SEQUENCE [LARGE SCALE GENOMIC DNA]</scope>
    <source>
        <strain evidence="1 2">DSM 753</strain>
    </source>
</reference>
<gene>
    <name evidence="1" type="ORF">CLOLEP_02953</name>
</gene>
<protein>
    <submittedName>
        <fullName evidence="1">Uncharacterized protein</fullName>
    </submittedName>
</protein>
<organism evidence="1 2">
    <name type="scientific">[Clostridium] leptum DSM 753</name>
    <dbReference type="NCBI Taxonomy" id="428125"/>
    <lineage>
        <taxon>Bacteria</taxon>
        <taxon>Bacillati</taxon>
        <taxon>Bacillota</taxon>
        <taxon>Clostridia</taxon>
        <taxon>Eubacteriales</taxon>
        <taxon>Oscillospiraceae</taxon>
        <taxon>Oscillospiraceae incertae sedis</taxon>
    </lineage>
</organism>
<accession>A7VWI8</accession>